<protein>
    <recommendedName>
        <fullName evidence="4">Calcofluor white hypersensitive protein</fullName>
    </recommendedName>
</protein>
<dbReference type="OrthoDB" id="5355126at2759"/>
<reference evidence="2" key="1">
    <citation type="submission" date="2022-12" db="EMBL/GenBank/DDBJ databases">
        <authorList>
            <person name="Petersen C."/>
        </authorList>
    </citation>
    <scope>NUCLEOTIDE SEQUENCE</scope>
    <source>
        <strain evidence="2">IBT 29495</strain>
    </source>
</reference>
<evidence type="ECO:0008006" key="4">
    <source>
        <dbReference type="Google" id="ProtNLM"/>
    </source>
</evidence>
<dbReference type="Proteomes" id="UP001149954">
    <property type="component" value="Unassembled WGS sequence"/>
</dbReference>
<dbReference type="AlphaFoldDB" id="A0A9X0C9I4"/>
<accession>A0A9X0C9I4</accession>
<dbReference type="EMBL" id="JAPWDS010000002">
    <property type="protein sequence ID" value="KAJ5513966.1"/>
    <property type="molecule type" value="Genomic_DNA"/>
</dbReference>
<comment type="caution">
    <text evidence="2">The sequence shown here is derived from an EMBL/GenBank/DDBJ whole genome shotgun (WGS) entry which is preliminary data.</text>
</comment>
<reference evidence="2" key="2">
    <citation type="journal article" date="2023" name="IMA Fungus">
        <title>Comparative genomic study of the Penicillium genus elucidates a diverse pangenome and 15 lateral gene transfer events.</title>
        <authorList>
            <person name="Petersen C."/>
            <person name="Sorensen T."/>
            <person name="Nielsen M.R."/>
            <person name="Sondergaard T.E."/>
            <person name="Sorensen J.L."/>
            <person name="Fitzpatrick D.A."/>
            <person name="Frisvad J.C."/>
            <person name="Nielsen K.L."/>
        </authorList>
    </citation>
    <scope>NUCLEOTIDE SEQUENCE</scope>
    <source>
        <strain evidence="2">IBT 29495</strain>
    </source>
</reference>
<keyword evidence="3" id="KW-1185">Reference proteome</keyword>
<organism evidence="2 3">
    <name type="scientific">Penicillium fimorum</name>
    <dbReference type="NCBI Taxonomy" id="1882269"/>
    <lineage>
        <taxon>Eukaryota</taxon>
        <taxon>Fungi</taxon>
        <taxon>Dikarya</taxon>
        <taxon>Ascomycota</taxon>
        <taxon>Pezizomycotina</taxon>
        <taxon>Eurotiomycetes</taxon>
        <taxon>Eurotiomycetidae</taxon>
        <taxon>Eurotiales</taxon>
        <taxon>Aspergillaceae</taxon>
        <taxon>Penicillium</taxon>
    </lineage>
</organism>
<sequence>MSKSRVPMILGLAAAGAGGYYLYSAGGSPSAAKHQMKIDAEKAREKLPGRDNAEKYGTDLGKEAGANVDDAIAKARAEVQEGKDKLEELRGEAKSKFNAGREKVNNSVDQIDRDVEQKAAEAKGAVSGWLGGKK</sequence>
<gene>
    <name evidence="2" type="ORF">N7463_003518</name>
</gene>
<name>A0A9X0C9I4_9EURO</name>
<dbReference type="Gene3D" id="1.20.120.20">
    <property type="entry name" value="Apolipoprotein"/>
    <property type="match status" value="1"/>
</dbReference>
<evidence type="ECO:0000313" key="3">
    <source>
        <dbReference type="Proteomes" id="UP001149954"/>
    </source>
</evidence>
<proteinExistence type="predicted"/>
<evidence type="ECO:0000256" key="1">
    <source>
        <dbReference type="SAM" id="MobiDB-lite"/>
    </source>
</evidence>
<feature type="region of interest" description="Disordered" evidence="1">
    <location>
        <begin position="42"/>
        <end position="61"/>
    </location>
</feature>
<evidence type="ECO:0000313" key="2">
    <source>
        <dbReference type="EMBL" id="KAJ5513966.1"/>
    </source>
</evidence>